<keyword evidence="3" id="KW-1185">Reference proteome</keyword>
<accession>A0A931DM89</accession>
<proteinExistence type="predicted"/>
<organism evidence="2 3">
    <name type="scientific">Actinomadura viridis</name>
    <dbReference type="NCBI Taxonomy" id="58110"/>
    <lineage>
        <taxon>Bacteria</taxon>
        <taxon>Bacillati</taxon>
        <taxon>Actinomycetota</taxon>
        <taxon>Actinomycetes</taxon>
        <taxon>Streptosporangiales</taxon>
        <taxon>Thermomonosporaceae</taxon>
        <taxon>Actinomadura</taxon>
    </lineage>
</organism>
<protein>
    <submittedName>
        <fullName evidence="2">Uncharacterized protein</fullName>
    </submittedName>
</protein>
<dbReference type="Proteomes" id="UP000614047">
    <property type="component" value="Unassembled WGS sequence"/>
</dbReference>
<keyword evidence="1" id="KW-0812">Transmembrane</keyword>
<feature type="transmembrane region" description="Helical" evidence="1">
    <location>
        <begin position="84"/>
        <end position="106"/>
    </location>
</feature>
<gene>
    <name evidence="2" type="ORF">IW256_006235</name>
</gene>
<evidence type="ECO:0000313" key="3">
    <source>
        <dbReference type="Proteomes" id="UP000614047"/>
    </source>
</evidence>
<dbReference type="RefSeq" id="WP_197014348.1">
    <property type="nucleotide sequence ID" value="NZ_BAABES010000033.1"/>
</dbReference>
<sequence length="195" mass="21419">MDIDQISTLVREHAARFGLRHPTGAVAGQVPSWLPFGLQVRRRRGGRVLVVDPRFGDLSPSEQSAMIAGVMTAAACFPAYLRRLILVSVPLVLVAGVAGGLMSAFLGSPRVLGVLLLFLGWIPAVVLVMRWFAYTVDRAVVETFGRPTLDAAFGFERRSPLKRGHPIRLISPNVDQRVQRVERLERLRTPSGSPM</sequence>
<evidence type="ECO:0000313" key="2">
    <source>
        <dbReference type="EMBL" id="MBG6092122.1"/>
    </source>
</evidence>
<evidence type="ECO:0000256" key="1">
    <source>
        <dbReference type="SAM" id="Phobius"/>
    </source>
</evidence>
<dbReference type="AlphaFoldDB" id="A0A931DM89"/>
<keyword evidence="1" id="KW-0472">Membrane</keyword>
<dbReference type="EMBL" id="JADOUA010000001">
    <property type="protein sequence ID" value="MBG6092122.1"/>
    <property type="molecule type" value="Genomic_DNA"/>
</dbReference>
<comment type="caution">
    <text evidence="2">The sequence shown here is derived from an EMBL/GenBank/DDBJ whole genome shotgun (WGS) entry which is preliminary data.</text>
</comment>
<reference evidence="2" key="1">
    <citation type="submission" date="2020-11" db="EMBL/GenBank/DDBJ databases">
        <title>Sequencing the genomes of 1000 actinobacteria strains.</title>
        <authorList>
            <person name="Klenk H.-P."/>
        </authorList>
    </citation>
    <scope>NUCLEOTIDE SEQUENCE</scope>
    <source>
        <strain evidence="2">DSM 43175</strain>
    </source>
</reference>
<feature type="transmembrane region" description="Helical" evidence="1">
    <location>
        <begin position="112"/>
        <end position="133"/>
    </location>
</feature>
<keyword evidence="1" id="KW-1133">Transmembrane helix</keyword>
<name>A0A931DM89_9ACTN</name>